<reference evidence="1 2" key="1">
    <citation type="submission" date="2019-09" db="EMBL/GenBank/DDBJ databases">
        <title>Genome sequence and assembly of Taibaiella sp.</title>
        <authorList>
            <person name="Chhetri G."/>
        </authorList>
    </citation>
    <scope>NUCLEOTIDE SEQUENCE [LARGE SCALE GENOMIC DNA]</scope>
    <source>
        <strain evidence="1 2">KVB11</strain>
    </source>
</reference>
<sequence length="120" mass="14182">MLILNLKPIFRARGIEEPTRFLIKNGIPRDAAFYFVNAHRPYIKIAYIERLCEILICEPNDLFLWQPDKDVRVVEDHPLFALLRPAETTADFKRLLANVPYRKLNNLSQMLSKEIEEKDR</sequence>
<dbReference type="EMBL" id="VWSH01000002">
    <property type="protein sequence ID" value="KAA5534551.1"/>
    <property type="molecule type" value="Genomic_DNA"/>
</dbReference>
<protein>
    <submittedName>
        <fullName evidence="1">Uncharacterized protein</fullName>
    </submittedName>
</protein>
<proteinExistence type="predicted"/>
<name>A0A5M6CH76_9BACT</name>
<accession>A0A5M6CH76</accession>
<comment type="caution">
    <text evidence="1">The sequence shown here is derived from an EMBL/GenBank/DDBJ whole genome shotgun (WGS) entry which is preliminary data.</text>
</comment>
<keyword evidence="2" id="KW-1185">Reference proteome</keyword>
<gene>
    <name evidence="1" type="ORF">F0919_07985</name>
</gene>
<evidence type="ECO:0000313" key="2">
    <source>
        <dbReference type="Proteomes" id="UP000323632"/>
    </source>
</evidence>
<organism evidence="1 2">
    <name type="scientific">Taibaiella lutea</name>
    <dbReference type="NCBI Taxonomy" id="2608001"/>
    <lineage>
        <taxon>Bacteria</taxon>
        <taxon>Pseudomonadati</taxon>
        <taxon>Bacteroidota</taxon>
        <taxon>Chitinophagia</taxon>
        <taxon>Chitinophagales</taxon>
        <taxon>Chitinophagaceae</taxon>
        <taxon>Taibaiella</taxon>
    </lineage>
</organism>
<evidence type="ECO:0000313" key="1">
    <source>
        <dbReference type="EMBL" id="KAA5534551.1"/>
    </source>
</evidence>
<dbReference type="AlphaFoldDB" id="A0A5M6CH76"/>
<dbReference type="RefSeq" id="WP_150032231.1">
    <property type="nucleotide sequence ID" value="NZ_VWSH01000002.1"/>
</dbReference>
<dbReference type="Proteomes" id="UP000323632">
    <property type="component" value="Unassembled WGS sequence"/>
</dbReference>